<dbReference type="InterPro" id="IPR050327">
    <property type="entry name" value="Proton-linked_MCT"/>
</dbReference>
<feature type="transmembrane region" description="Helical" evidence="1">
    <location>
        <begin position="507"/>
        <end position="524"/>
    </location>
</feature>
<keyword evidence="1" id="KW-1133">Transmembrane helix</keyword>
<comment type="caution">
    <text evidence="2">The sequence shown here is derived from an EMBL/GenBank/DDBJ whole genome shotgun (WGS) entry which is preliminary data.</text>
</comment>
<feature type="transmembrane region" description="Helical" evidence="1">
    <location>
        <begin position="86"/>
        <end position="104"/>
    </location>
</feature>
<feature type="transmembrane region" description="Helical" evidence="1">
    <location>
        <begin position="530"/>
        <end position="554"/>
    </location>
</feature>
<dbReference type="AlphaFoldDB" id="A0AAN8PI97"/>
<dbReference type="EMBL" id="JAWJWE010000006">
    <property type="protein sequence ID" value="KAK6632874.1"/>
    <property type="molecule type" value="Genomic_DNA"/>
</dbReference>
<dbReference type="Proteomes" id="UP001372834">
    <property type="component" value="Unassembled WGS sequence"/>
</dbReference>
<feature type="transmembrane region" description="Helical" evidence="1">
    <location>
        <begin position="172"/>
        <end position="193"/>
    </location>
</feature>
<feature type="transmembrane region" description="Helical" evidence="1">
    <location>
        <begin position="566"/>
        <end position="590"/>
    </location>
</feature>
<dbReference type="GO" id="GO:0008028">
    <property type="term" value="F:monocarboxylic acid transmembrane transporter activity"/>
    <property type="evidence" value="ECO:0007669"/>
    <property type="project" value="TreeGrafter"/>
</dbReference>
<evidence type="ECO:0000313" key="3">
    <source>
        <dbReference type="Proteomes" id="UP001372834"/>
    </source>
</evidence>
<dbReference type="InterPro" id="IPR011701">
    <property type="entry name" value="MFS"/>
</dbReference>
<reference evidence="2 3" key="1">
    <citation type="submission" date="2023-10" db="EMBL/GenBank/DDBJ databases">
        <title>Genomes of two closely related lineages of the louse Polyplax serrata with different host specificities.</title>
        <authorList>
            <person name="Martinu J."/>
            <person name="Tarabai H."/>
            <person name="Stefka J."/>
            <person name="Hypsa V."/>
        </authorList>
    </citation>
    <scope>NUCLEOTIDE SEQUENCE [LARGE SCALE GENOMIC DNA]</scope>
    <source>
        <strain evidence="2">HR10_N</strain>
    </source>
</reference>
<dbReference type="Gene3D" id="1.20.1250.20">
    <property type="entry name" value="MFS general substrate transporter like domains"/>
    <property type="match status" value="2"/>
</dbReference>
<protein>
    <submittedName>
        <fullName evidence="2">Uncharacterized protein</fullName>
    </submittedName>
</protein>
<proteinExistence type="predicted"/>
<organism evidence="2 3">
    <name type="scientific">Polyplax serrata</name>
    <name type="common">Common mouse louse</name>
    <dbReference type="NCBI Taxonomy" id="468196"/>
    <lineage>
        <taxon>Eukaryota</taxon>
        <taxon>Metazoa</taxon>
        <taxon>Ecdysozoa</taxon>
        <taxon>Arthropoda</taxon>
        <taxon>Hexapoda</taxon>
        <taxon>Insecta</taxon>
        <taxon>Pterygota</taxon>
        <taxon>Neoptera</taxon>
        <taxon>Paraneoptera</taxon>
        <taxon>Psocodea</taxon>
        <taxon>Troctomorpha</taxon>
        <taxon>Phthiraptera</taxon>
        <taxon>Anoplura</taxon>
        <taxon>Polyplacidae</taxon>
        <taxon>Polyplax</taxon>
    </lineage>
</organism>
<keyword evidence="1" id="KW-0812">Transmembrane</keyword>
<dbReference type="SUPFAM" id="SSF103473">
    <property type="entry name" value="MFS general substrate transporter"/>
    <property type="match status" value="1"/>
</dbReference>
<evidence type="ECO:0000256" key="1">
    <source>
        <dbReference type="SAM" id="Phobius"/>
    </source>
</evidence>
<dbReference type="InterPro" id="IPR036259">
    <property type="entry name" value="MFS_trans_sf"/>
</dbReference>
<accession>A0AAN8PI97</accession>
<feature type="transmembrane region" description="Helical" evidence="1">
    <location>
        <begin position="602"/>
        <end position="623"/>
    </location>
</feature>
<feature type="transmembrane region" description="Helical" evidence="1">
    <location>
        <begin position="145"/>
        <end position="166"/>
    </location>
</feature>
<feature type="transmembrane region" description="Helical" evidence="1">
    <location>
        <begin position="110"/>
        <end position="133"/>
    </location>
</feature>
<evidence type="ECO:0000313" key="2">
    <source>
        <dbReference type="EMBL" id="KAK6632874.1"/>
    </source>
</evidence>
<dbReference type="PANTHER" id="PTHR11360:SF163">
    <property type="entry name" value="MONOCARBOXYLATE TRANSPORTER 9-LIKE PROTEIN"/>
    <property type="match status" value="1"/>
</dbReference>
<gene>
    <name evidence="2" type="ORF">RUM43_012613</name>
</gene>
<name>A0AAN8PI97_POLSC</name>
<keyword evidence="1" id="KW-0472">Membrane</keyword>
<dbReference type="Pfam" id="PF07690">
    <property type="entry name" value="MFS_1"/>
    <property type="match status" value="2"/>
</dbReference>
<sequence>MNEKKNGKLIPPDGGWGWMVVLGVATVNLATRSLEPSFGLLFGGILQELSVATTGAGVIYSTYEAVVNFSGIFMGPLIKSYSTRKISFLGSLMTATGLILTFPANSMAHILITYSVVVGLGVGFSSSATFVSVNNYFKEKRGQAVGIAMTGTALGFLVMPQAIRYLTEEYDFAGSILIVGAFALNGCVGSALLQPVKWHWKEIQETETSTNITNDQNCDLNRQNSEVKLQSRHPTCPHSMLEETIEEEHDNEEESENALGQQENSILSLESYGFPNRRVSDFRPKFYLPKPYRKFSLNEKDQPNEDSFLVDQYYVSKPLNKSSTEVKFDRYFEGVGGGKFFHKRKYATSSASLHYRHQEMQLAATPAQTMRQRKSSIISNMSSLDFTGSYLYLHAVDDLGDECNNLENQNETKEAATNKTEGTVWQKISAFMDLELLKDPVYLNILFGISIFNVAESNFKMIVPFYLADLGQSKSETAFCLSMMAASDIAARLIVPPICDRAKISRRLLFMVSSVFCALMRSVLAESDVWIQFETILILNGFFRGATIINYHLVIPEYCDNKLNKLPAALGIHMVCKGIFLVSLGPLVGMVRDITSSFPLCIHVQNLLIGICVLAWVIEYLLVRGKKSTIDEMNETKNNQTA</sequence>
<dbReference type="PANTHER" id="PTHR11360">
    <property type="entry name" value="MONOCARBOXYLATE TRANSPORTER"/>
    <property type="match status" value="1"/>
</dbReference>